<name>A0A151GMW4_DRECN</name>
<evidence type="ECO:0000313" key="3">
    <source>
        <dbReference type="EMBL" id="KYK58464.1"/>
    </source>
</evidence>
<dbReference type="PANTHER" id="PTHR39611:SF1">
    <property type="entry name" value="HYDROXYPROLINE-RICH GLYCOPROTEIN DZ-HRGP"/>
    <property type="match status" value="1"/>
</dbReference>
<evidence type="ECO:0000256" key="1">
    <source>
        <dbReference type="SAM" id="MobiDB-lite"/>
    </source>
</evidence>
<feature type="compositionally biased region" description="Polar residues" evidence="1">
    <location>
        <begin position="551"/>
        <end position="560"/>
    </location>
</feature>
<dbReference type="EMBL" id="LAYC01000002">
    <property type="protein sequence ID" value="KYK58464.1"/>
    <property type="molecule type" value="Genomic_DNA"/>
</dbReference>
<dbReference type="RefSeq" id="XP_040657816.1">
    <property type="nucleotide sequence ID" value="XM_040802783.1"/>
</dbReference>
<keyword evidence="4" id="KW-1185">Reference proteome</keyword>
<feature type="region of interest" description="Disordered" evidence="1">
    <location>
        <begin position="153"/>
        <end position="294"/>
    </location>
</feature>
<proteinExistence type="predicted"/>
<reference evidence="3 4" key="1">
    <citation type="journal article" date="2016" name="Sci. Rep.">
        <title>Insights into Adaptations to a Near-Obligate Nematode Endoparasitic Lifestyle from the Finished Genome of Drechmeria coniospora.</title>
        <authorList>
            <person name="Zhang L."/>
            <person name="Zhou Z."/>
            <person name="Guo Q."/>
            <person name="Fokkens L."/>
            <person name="Miskei M."/>
            <person name="Pocsi I."/>
            <person name="Zhang W."/>
            <person name="Chen M."/>
            <person name="Wang L."/>
            <person name="Sun Y."/>
            <person name="Donzelli B.G."/>
            <person name="Gibson D.M."/>
            <person name="Nelson D.R."/>
            <person name="Luo J.G."/>
            <person name="Rep M."/>
            <person name="Liu H."/>
            <person name="Yang S."/>
            <person name="Wang J."/>
            <person name="Krasnoff S.B."/>
            <person name="Xu Y."/>
            <person name="Molnar I."/>
            <person name="Lin M."/>
        </authorList>
    </citation>
    <scope>NUCLEOTIDE SEQUENCE [LARGE SCALE GENOMIC DNA]</scope>
    <source>
        <strain evidence="3 4">ARSEF 6962</strain>
    </source>
</reference>
<comment type="caution">
    <text evidence="3">The sequence shown here is derived from an EMBL/GenBank/DDBJ whole genome shotgun (WGS) entry which is preliminary data.</text>
</comment>
<dbReference type="InParanoid" id="A0A151GMW4"/>
<dbReference type="AlphaFoldDB" id="A0A151GMW4"/>
<dbReference type="STRING" id="98403.A0A151GMW4"/>
<feature type="region of interest" description="Disordered" evidence="1">
    <location>
        <begin position="523"/>
        <end position="651"/>
    </location>
</feature>
<feature type="compositionally biased region" description="Polar residues" evidence="1">
    <location>
        <begin position="626"/>
        <end position="644"/>
    </location>
</feature>
<organism evidence="3 4">
    <name type="scientific">Drechmeria coniospora</name>
    <name type="common">Nematophagous fungus</name>
    <name type="synonym">Meria coniospora</name>
    <dbReference type="NCBI Taxonomy" id="98403"/>
    <lineage>
        <taxon>Eukaryota</taxon>
        <taxon>Fungi</taxon>
        <taxon>Dikarya</taxon>
        <taxon>Ascomycota</taxon>
        <taxon>Pezizomycotina</taxon>
        <taxon>Sordariomycetes</taxon>
        <taxon>Hypocreomycetidae</taxon>
        <taxon>Hypocreales</taxon>
        <taxon>Ophiocordycipitaceae</taxon>
        <taxon>Drechmeria</taxon>
    </lineage>
</organism>
<feature type="compositionally biased region" description="Low complexity" evidence="1">
    <location>
        <begin position="156"/>
        <end position="175"/>
    </location>
</feature>
<dbReference type="InterPro" id="IPR055936">
    <property type="entry name" value="DUF7514"/>
</dbReference>
<feature type="compositionally biased region" description="Basic and acidic residues" evidence="1">
    <location>
        <begin position="587"/>
        <end position="611"/>
    </location>
</feature>
<dbReference type="Proteomes" id="UP000076580">
    <property type="component" value="Chromosome 02"/>
</dbReference>
<feature type="region of interest" description="Disordered" evidence="1">
    <location>
        <begin position="1"/>
        <end position="31"/>
    </location>
</feature>
<evidence type="ECO:0000313" key="4">
    <source>
        <dbReference type="Proteomes" id="UP000076580"/>
    </source>
</evidence>
<dbReference type="GeneID" id="63718123"/>
<protein>
    <recommendedName>
        <fullName evidence="2">DUF7514 domain-containing protein</fullName>
    </recommendedName>
</protein>
<feature type="compositionally biased region" description="Low complexity" evidence="1">
    <location>
        <begin position="260"/>
        <end position="270"/>
    </location>
</feature>
<dbReference type="Pfam" id="PF24355">
    <property type="entry name" value="DUF7514"/>
    <property type="match status" value="1"/>
</dbReference>
<feature type="compositionally biased region" description="Basic and acidic residues" evidence="1">
    <location>
        <begin position="561"/>
        <end position="575"/>
    </location>
</feature>
<gene>
    <name evidence="3" type="ORF">DCS_05480</name>
</gene>
<sequence>MEKQGPATDGDTRHRNRCTRARALASRPRPGSAQDIYTLLVGLGLGRSQDLKRFSNALEQHLEQVITAKMSHNNSNSITNTNTSSNIQNDTSNMNITSQDHTTFSGMPSKEQVEGVVRAVFKERIVNNMNHDYDPEWVEEIVDFLQKRINLKNETSDSSASTSPTSTCTSSAASTPQSEYESSDFISAKPYQATVEDDTSSLNEEPVLPILDEKPAPNSSRRRPPHLSGSNDRSATPAPAVDASPNKNRKPLLLSRPESVEAPPAVSRAPSPRPRPTVHFSDRPLPKLHQQVSNRTKTMIRPDSAQLMSLDDLQWGRVFDVNAEPTVRLRNVLLGLAKYINDEFEPRGSPVITPDKMYTFYRKFRVDKELYPFQRIFDTYSRKSLYALRRLFKDLQCEYFAVNSGSRDADRPSVAALSPKGFVDWMVTFMQATPDIEARRLSRVVATLPIAAADANTLDGRLQRLPKQLSRHLFPSRPQDKTRQWVSNAVMDWDQTMSQVEWLSVSWTTAFCDALCRSLSPAFRGDSGRGDSRRKRCTRTERASYVEVPSSKPQNRSPRQQKSDGRGERPMRDVIRTYVEGSSPPRHLRDASPSRQHYVRDRRYRRSEPKANRQRHAAASPAHESSCASSLHSRNTAQVTSPPSRTAEPLNRVDNYALFQGRSEMGPGPTYEEFLRETGAWSSRRIG</sequence>
<evidence type="ECO:0000259" key="2">
    <source>
        <dbReference type="Pfam" id="PF24355"/>
    </source>
</evidence>
<feature type="domain" description="DUF7514" evidence="2">
    <location>
        <begin position="316"/>
        <end position="489"/>
    </location>
</feature>
<dbReference type="PANTHER" id="PTHR39611">
    <property type="entry name" value="HYDROXYPROLINE-RICH GLYCOPROTEIN DZ-HRGP-RELATED"/>
    <property type="match status" value="1"/>
</dbReference>
<accession>A0A151GMW4</accession>